<dbReference type="InterPro" id="IPR001387">
    <property type="entry name" value="Cro/C1-type_HTH"/>
</dbReference>
<gene>
    <name evidence="2" type="ORF">EDD39_4756</name>
</gene>
<dbReference type="InterPro" id="IPR010982">
    <property type="entry name" value="Lambda_DNA-bd_dom_sf"/>
</dbReference>
<dbReference type="SUPFAM" id="SSF47413">
    <property type="entry name" value="lambda repressor-like DNA-binding domains"/>
    <property type="match status" value="1"/>
</dbReference>
<protein>
    <submittedName>
        <fullName evidence="2">Transcriptional regulator with XRE-family HTH domain</fullName>
    </submittedName>
</protein>
<dbReference type="GO" id="GO:0003677">
    <property type="term" value="F:DNA binding"/>
    <property type="evidence" value="ECO:0007669"/>
    <property type="project" value="InterPro"/>
</dbReference>
<reference evidence="2 3" key="1">
    <citation type="submission" date="2018-11" db="EMBL/GenBank/DDBJ databases">
        <title>Sequencing the genomes of 1000 actinobacteria strains.</title>
        <authorList>
            <person name="Klenk H.-P."/>
        </authorList>
    </citation>
    <scope>NUCLEOTIDE SEQUENCE [LARGE SCALE GENOMIC DNA]</scope>
    <source>
        <strain evidence="2 3">DSM 44780</strain>
    </source>
</reference>
<evidence type="ECO:0000259" key="1">
    <source>
        <dbReference type="PROSITE" id="PS50943"/>
    </source>
</evidence>
<dbReference type="PROSITE" id="PS50943">
    <property type="entry name" value="HTH_CROC1"/>
    <property type="match status" value="1"/>
</dbReference>
<feature type="domain" description="HTH cro/C1-type" evidence="1">
    <location>
        <begin position="6"/>
        <end position="23"/>
    </location>
</feature>
<dbReference type="CDD" id="cd00093">
    <property type="entry name" value="HTH_XRE"/>
    <property type="match status" value="1"/>
</dbReference>
<accession>A0A8G1UME6</accession>
<dbReference type="Gene3D" id="1.10.260.40">
    <property type="entry name" value="lambda repressor-like DNA-binding domains"/>
    <property type="match status" value="1"/>
</dbReference>
<comment type="caution">
    <text evidence="2">The sequence shown here is derived from an EMBL/GenBank/DDBJ whole genome shotgun (WGS) entry which is preliminary data.</text>
</comment>
<proteinExistence type="predicted"/>
<dbReference type="OrthoDB" id="3323621at2"/>
<dbReference type="EMBL" id="RJVJ01000001">
    <property type="protein sequence ID" value="ROR46485.1"/>
    <property type="molecule type" value="Genomic_DNA"/>
</dbReference>
<name>A0A8G1UME6_9ACTN</name>
<dbReference type="RefSeq" id="WP_123559107.1">
    <property type="nucleotide sequence ID" value="NZ_RJVJ01000001.1"/>
</dbReference>
<dbReference type="Proteomes" id="UP000267408">
    <property type="component" value="Unassembled WGS sequence"/>
</dbReference>
<organism evidence="2 3">
    <name type="scientific">Kitasatospora cineracea</name>
    <dbReference type="NCBI Taxonomy" id="88074"/>
    <lineage>
        <taxon>Bacteria</taxon>
        <taxon>Bacillati</taxon>
        <taxon>Actinomycetota</taxon>
        <taxon>Actinomycetes</taxon>
        <taxon>Kitasatosporales</taxon>
        <taxon>Streptomycetaceae</taxon>
        <taxon>Kitasatospora</taxon>
    </lineage>
</organism>
<evidence type="ECO:0000313" key="2">
    <source>
        <dbReference type="EMBL" id="ROR46485.1"/>
    </source>
</evidence>
<dbReference type="AlphaFoldDB" id="A0A8G1UME6"/>
<evidence type="ECO:0000313" key="3">
    <source>
        <dbReference type="Proteomes" id="UP000267408"/>
    </source>
</evidence>
<dbReference type="Pfam" id="PF13560">
    <property type="entry name" value="HTH_31"/>
    <property type="match status" value="1"/>
</dbReference>
<sequence>MENRALRQAREAAGWTQQDVADRVQDWLLERDFDPGSFDASTVSRLECGRIRWPRDETRTALRAVFGVDTDAELGLHGRRRPRTAKPEVSTTRRRTFLSIGAAAVLPDSAIAPTRLGADDVRELRYHVEALADWDRRSGGRSTRHFAGLELQRAIGLGTASMNPAVRTSWSTEVARLAGLYAWTTFDAGANGAGPVFDLALEAAREANDSSAYCRIATNAARQAVHAADADRALALTASVPGAHPPAVRAMIAAVTAQGLALRGDVRSVMRAVDEAEAHASRADAAEEGEGWMQTLTPGKLRSDLGYALYRLSATTGHLVPDLVPQLRRAAGVSATAQPRAKAMGAARLATVLVRQGELDEARHHAAVAVELAAVVQSARLDTAVAEMRAAGCGEPF</sequence>